<sequence>MSFKVGDSVSWSSQAQGSTKQKFGEVVAVVPVRGAIPDGFQITGAGSPRDHESYIVAVKSGKTDKAKLKLYWPRVNALCRVAKRGKVAKA</sequence>
<comment type="caution">
    <text evidence="2">The sequence shown here is derived from an EMBL/GenBank/DDBJ whole genome shotgun (WGS) entry which is preliminary data.</text>
</comment>
<proteinExistence type="predicted"/>
<feature type="region of interest" description="Disordered" evidence="1">
    <location>
        <begin position="1"/>
        <end position="20"/>
    </location>
</feature>
<evidence type="ECO:0000256" key="1">
    <source>
        <dbReference type="SAM" id="MobiDB-lite"/>
    </source>
</evidence>
<dbReference type="Proteomes" id="UP000484255">
    <property type="component" value="Unassembled WGS sequence"/>
</dbReference>
<feature type="compositionally biased region" description="Polar residues" evidence="1">
    <location>
        <begin position="9"/>
        <end position="20"/>
    </location>
</feature>
<organism evidence="2 3">
    <name type="scientific">Ideonella livida</name>
    <dbReference type="NCBI Taxonomy" id="2707176"/>
    <lineage>
        <taxon>Bacteria</taxon>
        <taxon>Pseudomonadati</taxon>
        <taxon>Pseudomonadota</taxon>
        <taxon>Betaproteobacteria</taxon>
        <taxon>Burkholderiales</taxon>
        <taxon>Sphaerotilaceae</taxon>
        <taxon>Ideonella</taxon>
    </lineage>
</organism>
<evidence type="ECO:0000313" key="2">
    <source>
        <dbReference type="EMBL" id="NDY89746.1"/>
    </source>
</evidence>
<keyword evidence="3" id="KW-1185">Reference proteome</keyword>
<reference evidence="2 3" key="1">
    <citation type="submission" date="2020-02" db="EMBL/GenBank/DDBJ databases">
        <title>Ideonella bacterium strain TBM-1.</title>
        <authorList>
            <person name="Chen W.-M."/>
        </authorList>
    </citation>
    <scope>NUCLEOTIDE SEQUENCE [LARGE SCALE GENOMIC DNA]</scope>
    <source>
        <strain evidence="2 3">TBM-1</strain>
    </source>
</reference>
<evidence type="ECO:0008006" key="4">
    <source>
        <dbReference type="Google" id="ProtNLM"/>
    </source>
</evidence>
<dbReference type="EMBL" id="JAAGOH010000001">
    <property type="protein sequence ID" value="NDY89746.1"/>
    <property type="molecule type" value="Genomic_DNA"/>
</dbReference>
<evidence type="ECO:0000313" key="3">
    <source>
        <dbReference type="Proteomes" id="UP000484255"/>
    </source>
</evidence>
<accession>A0A7C9TJM4</accession>
<gene>
    <name evidence="2" type="ORF">G3A44_00900</name>
</gene>
<protein>
    <recommendedName>
        <fullName evidence="4">DUF2945 domain-containing protein</fullName>
    </recommendedName>
</protein>
<name>A0A7C9TJM4_9BURK</name>
<dbReference type="AlphaFoldDB" id="A0A7C9TJM4"/>
<dbReference type="RefSeq" id="WP_163455598.1">
    <property type="nucleotide sequence ID" value="NZ_JAAGOH010000001.1"/>
</dbReference>